<evidence type="ECO:0000256" key="1">
    <source>
        <dbReference type="SAM" id="Phobius"/>
    </source>
</evidence>
<protein>
    <submittedName>
        <fullName evidence="2">Uncharacterized protein</fullName>
    </submittedName>
</protein>
<keyword evidence="1" id="KW-0472">Membrane</keyword>
<keyword evidence="1" id="KW-0812">Transmembrane</keyword>
<reference evidence="3" key="3">
    <citation type="journal article" date="2010" name="Genome Res.">
        <title>Population genomic sequencing of Coccidioides fungi reveals recent hybridization and transposon control.</title>
        <authorList>
            <person name="Neafsey D.E."/>
            <person name="Barker B.M."/>
            <person name="Sharpton T.J."/>
            <person name="Stajich J.E."/>
            <person name="Park D.J."/>
            <person name="Whiston E."/>
            <person name="Hung C.-Y."/>
            <person name="McMahan C."/>
            <person name="White J."/>
            <person name="Sykes S."/>
            <person name="Heiman D."/>
            <person name="Young S."/>
            <person name="Zeng Q."/>
            <person name="Abouelleil A."/>
            <person name="Aftuck L."/>
            <person name="Bessette D."/>
            <person name="Brown A."/>
            <person name="FitzGerald M."/>
            <person name="Lui A."/>
            <person name="Macdonald J.P."/>
            <person name="Priest M."/>
            <person name="Orbach M.J."/>
            <person name="Galgiani J.N."/>
            <person name="Kirkland T.N."/>
            <person name="Cole G.T."/>
            <person name="Birren B.W."/>
            <person name="Henn M.R."/>
            <person name="Taylor J.W."/>
            <person name="Rounsley S.D."/>
        </authorList>
    </citation>
    <scope>NUCLEOTIDE SEQUENCE [LARGE SCALE GENOMIC DNA]</scope>
    <source>
        <strain evidence="3">RMSCC 3488</strain>
    </source>
</reference>
<name>A0A0J6FGF5_COCPO</name>
<dbReference type="VEuPathDB" id="FungiDB:CPAG_08504"/>
<evidence type="ECO:0000313" key="3">
    <source>
        <dbReference type="Proteomes" id="UP000054567"/>
    </source>
</evidence>
<organism evidence="2 3">
    <name type="scientific">Coccidioides posadasii RMSCC 3488</name>
    <dbReference type="NCBI Taxonomy" id="454284"/>
    <lineage>
        <taxon>Eukaryota</taxon>
        <taxon>Fungi</taxon>
        <taxon>Dikarya</taxon>
        <taxon>Ascomycota</taxon>
        <taxon>Pezizomycotina</taxon>
        <taxon>Eurotiomycetes</taxon>
        <taxon>Eurotiomycetidae</taxon>
        <taxon>Onygenales</taxon>
        <taxon>Onygenaceae</taxon>
        <taxon>Coccidioides</taxon>
    </lineage>
</organism>
<sequence length="162" mass="17768">MAYSSPDWIRRPYSWFELLVASVLGLFAFEVVYPSYSQLFLALQNLVMSGLSGGGELSCSFRTISSACELVQFTTASAPACRDWTRYRARKLTGVARIEGTARGGCALLSLSKVLIGYNLMEVSGGFSSANTGKMSFSGNRRKTFIRRDPSIEPQVARSLKP</sequence>
<reference evidence="3" key="2">
    <citation type="journal article" date="2009" name="Genome Res.">
        <title>Comparative genomic analyses of the human fungal pathogens Coccidioides and their relatives.</title>
        <authorList>
            <person name="Sharpton T.J."/>
            <person name="Stajich J.E."/>
            <person name="Rounsley S.D."/>
            <person name="Gardner M.J."/>
            <person name="Wortman J.R."/>
            <person name="Jordar V.S."/>
            <person name="Maiti R."/>
            <person name="Kodira C.D."/>
            <person name="Neafsey D.E."/>
            <person name="Zeng Q."/>
            <person name="Hung C.-Y."/>
            <person name="McMahan C."/>
            <person name="Muszewska A."/>
            <person name="Grynberg M."/>
            <person name="Mandel M.A."/>
            <person name="Kellner E.M."/>
            <person name="Barker B.M."/>
            <person name="Galgiani J.N."/>
            <person name="Orbach M.J."/>
            <person name="Kirkland T.N."/>
            <person name="Cole G.T."/>
            <person name="Henn M.R."/>
            <person name="Birren B.W."/>
            <person name="Taylor J.W."/>
        </authorList>
    </citation>
    <scope>NUCLEOTIDE SEQUENCE [LARGE SCALE GENOMIC DNA]</scope>
    <source>
        <strain evidence="3">RMSCC 3488</strain>
    </source>
</reference>
<evidence type="ECO:0000313" key="2">
    <source>
        <dbReference type="EMBL" id="KMM72206.1"/>
    </source>
</evidence>
<keyword evidence="1" id="KW-1133">Transmembrane helix</keyword>
<feature type="transmembrane region" description="Helical" evidence="1">
    <location>
        <begin position="12"/>
        <end position="33"/>
    </location>
</feature>
<proteinExistence type="predicted"/>
<reference evidence="2 3" key="1">
    <citation type="submission" date="2007-06" db="EMBL/GenBank/DDBJ databases">
        <title>The Genome Sequence of Coccidioides posadasii RMSCC_3488.</title>
        <authorList>
            <consortium name="Coccidioides Genome Resources Consortium"/>
            <consortium name="The Broad Institute Genome Sequencing Platform"/>
            <person name="Henn M.R."/>
            <person name="Sykes S."/>
            <person name="Young S."/>
            <person name="Jaffe D."/>
            <person name="Berlin A."/>
            <person name="Alvarez P."/>
            <person name="Butler J."/>
            <person name="Gnerre S."/>
            <person name="Grabherr M."/>
            <person name="Mauceli E."/>
            <person name="Brockman W."/>
            <person name="Kodira C."/>
            <person name="Alvarado L."/>
            <person name="Zeng Q."/>
            <person name="Crawford M."/>
            <person name="Antoine C."/>
            <person name="Devon K."/>
            <person name="Galgiani J."/>
            <person name="Orsborn K."/>
            <person name="Lewis M.L."/>
            <person name="Nusbaum C."/>
            <person name="Galagan J."/>
            <person name="Birren B."/>
        </authorList>
    </citation>
    <scope>NUCLEOTIDE SEQUENCE [LARGE SCALE GENOMIC DNA]</scope>
    <source>
        <strain evidence="2 3">RMSCC 3488</strain>
    </source>
</reference>
<accession>A0A0J6FGF5</accession>
<gene>
    <name evidence="2" type="ORF">CPAG_08504</name>
</gene>
<dbReference type="Proteomes" id="UP000054567">
    <property type="component" value="Unassembled WGS sequence"/>
</dbReference>
<dbReference type="AlphaFoldDB" id="A0A0J6FGF5"/>
<dbReference type="EMBL" id="DS268113">
    <property type="protein sequence ID" value="KMM72206.1"/>
    <property type="molecule type" value="Genomic_DNA"/>
</dbReference>